<gene>
    <name evidence="3" type="ORF">GPX89_39880</name>
</gene>
<evidence type="ECO:0000256" key="2">
    <source>
        <dbReference type="SAM" id="SignalP"/>
    </source>
</evidence>
<evidence type="ECO:0000313" key="3">
    <source>
        <dbReference type="EMBL" id="MVU83385.1"/>
    </source>
</evidence>
<accession>A0A7K1V9R0</accession>
<feature type="region of interest" description="Disordered" evidence="1">
    <location>
        <begin position="28"/>
        <end position="57"/>
    </location>
</feature>
<keyword evidence="2" id="KW-0732">Signal</keyword>
<name>A0A7K1V9R0_9NOCA</name>
<keyword evidence="4" id="KW-1185">Reference proteome</keyword>
<feature type="chain" id="PRO_5039356298" evidence="2">
    <location>
        <begin position="22"/>
        <end position="253"/>
    </location>
</feature>
<dbReference type="InterPro" id="IPR028994">
    <property type="entry name" value="Integrin_alpha_N"/>
</dbReference>
<dbReference type="RefSeq" id="WP_157392978.1">
    <property type="nucleotide sequence ID" value="NZ_WRPP01000013.1"/>
</dbReference>
<organism evidence="3 4">
    <name type="scientific">Nocardia terrae</name>
    <dbReference type="NCBI Taxonomy" id="2675851"/>
    <lineage>
        <taxon>Bacteria</taxon>
        <taxon>Bacillati</taxon>
        <taxon>Actinomycetota</taxon>
        <taxon>Actinomycetes</taxon>
        <taxon>Mycobacteriales</taxon>
        <taxon>Nocardiaceae</taxon>
        <taxon>Nocardia</taxon>
    </lineage>
</organism>
<feature type="signal peptide" evidence="2">
    <location>
        <begin position="1"/>
        <end position="21"/>
    </location>
</feature>
<evidence type="ECO:0000313" key="4">
    <source>
        <dbReference type="Proteomes" id="UP000466794"/>
    </source>
</evidence>
<dbReference type="EMBL" id="WRPP01000013">
    <property type="protein sequence ID" value="MVU83385.1"/>
    <property type="molecule type" value="Genomic_DNA"/>
</dbReference>
<dbReference type="PROSITE" id="PS51257">
    <property type="entry name" value="PROKAR_LIPOPROTEIN"/>
    <property type="match status" value="1"/>
</dbReference>
<dbReference type="AlphaFoldDB" id="A0A7K1V9R0"/>
<proteinExistence type="predicted"/>
<evidence type="ECO:0000256" key="1">
    <source>
        <dbReference type="SAM" id="MobiDB-lite"/>
    </source>
</evidence>
<comment type="caution">
    <text evidence="3">The sequence shown here is derived from an EMBL/GenBank/DDBJ whole genome shotgun (WGS) entry which is preliminary data.</text>
</comment>
<reference evidence="3 4" key="1">
    <citation type="submission" date="2019-12" db="EMBL/GenBank/DDBJ databases">
        <title>Nocardia sp. nov. ET3-3 isolated from soil.</title>
        <authorList>
            <person name="Kanchanasin P."/>
            <person name="Tanasupawat S."/>
            <person name="Yuki M."/>
            <person name="Kudo T."/>
        </authorList>
    </citation>
    <scope>NUCLEOTIDE SEQUENCE [LARGE SCALE GENOMIC DNA]</scope>
    <source>
        <strain evidence="3 4">ET3-3</strain>
    </source>
</reference>
<sequence>MGRKLATGVLAAVALAAAACAQHPGTAPLAGNPAPRPVGPASTTPAPPVSDLPPCGDIASAATPPDCYLQSRDSAGLTFEVRHTGSGQRASVGVTVLAPTGTTVQTLTERDVGTTAPRLRDLDNDGRDELIIPIMTADANTRYIVYRATADAVPFHRAGELAGIVLDTTATGYVVVTAHDGYELWKIEFWTFDADTLQPLVTAEVHFLDDGTGHIGGSRCTVTDTGGLARTGLTLDDATTQFCAEPTVLRVRR</sequence>
<dbReference type="Proteomes" id="UP000466794">
    <property type="component" value="Unassembled WGS sequence"/>
</dbReference>
<protein>
    <submittedName>
        <fullName evidence="3">Uncharacterized protein</fullName>
    </submittedName>
</protein>
<dbReference type="SUPFAM" id="SSF69318">
    <property type="entry name" value="Integrin alpha N-terminal domain"/>
    <property type="match status" value="1"/>
</dbReference>